<gene>
    <name evidence="5" type="ORF">CLV31_11650</name>
</gene>
<evidence type="ECO:0000256" key="1">
    <source>
        <dbReference type="ARBA" id="ARBA00012404"/>
    </source>
</evidence>
<accession>A0A326RWK0</accession>
<dbReference type="SUPFAM" id="SSF51569">
    <property type="entry name" value="Aldolase"/>
    <property type="match status" value="1"/>
</dbReference>
<sequence>MEKTRIFIPKKLWPEYTSFAAMNPSMTNLFPFPELNSERLPFLIAGPCSVETPEQLHATVAQLVNKGIQLIRGGVWKPRTRPNGFEGVGTLALPWIKEVKREFPVRFAVEVASASHVEEALKAGIDVLWIGARSTVNPFTVQEIAESLRGIDIPVLIKNPVNPDLGLWLGAFERLESVGLNRLGAIHRGFSNYRDKIHRNSPMWQIPIEFRTIRPEIPMINDPSHISGRRDLVPSIAQKALDLNFDGLMIESHVRPDAAWTDAAQQLTPEVLGELIGKLKTRKIHFEAPETLHQLEEIRQQIDEADREMLEAFARRMHLVEKIGEYKKLNNVAAFQRERWQEVFESRPEWGKKLGLNPEAVEEIFRIIHQESIRKQTEILDQ</sequence>
<dbReference type="EMBL" id="QKTX01000016">
    <property type="protein sequence ID" value="PZV78621.1"/>
    <property type="molecule type" value="Genomic_DNA"/>
</dbReference>
<evidence type="ECO:0000256" key="2">
    <source>
        <dbReference type="ARBA" id="ARBA00022679"/>
    </source>
</evidence>
<dbReference type="PANTHER" id="PTHR43018">
    <property type="entry name" value="PHOSPHO-2-DEHYDRO-3-DEOXYHEPTONATE ALDOLASE"/>
    <property type="match status" value="1"/>
</dbReference>
<evidence type="ECO:0000313" key="5">
    <source>
        <dbReference type="EMBL" id="PZV78621.1"/>
    </source>
</evidence>
<dbReference type="Pfam" id="PF01817">
    <property type="entry name" value="CM_2"/>
    <property type="match status" value="1"/>
</dbReference>
<dbReference type="SMART" id="SM00830">
    <property type="entry name" value="CM_2"/>
    <property type="match status" value="1"/>
</dbReference>
<keyword evidence="3" id="KW-0175">Coiled coil</keyword>
<evidence type="ECO:0000259" key="4">
    <source>
        <dbReference type="PROSITE" id="PS51168"/>
    </source>
</evidence>
<comment type="caution">
    <text evidence="5">The sequence shown here is derived from an EMBL/GenBank/DDBJ whole genome shotgun (WGS) entry which is preliminary data.</text>
</comment>
<dbReference type="Proteomes" id="UP000248917">
    <property type="component" value="Unassembled WGS sequence"/>
</dbReference>
<name>A0A326RWK0_9BACT</name>
<keyword evidence="2" id="KW-0808">Transferase</keyword>
<dbReference type="GO" id="GO:0016740">
    <property type="term" value="F:transferase activity"/>
    <property type="evidence" value="ECO:0007669"/>
    <property type="project" value="UniProtKB-KW"/>
</dbReference>
<keyword evidence="6" id="KW-1185">Reference proteome</keyword>
<evidence type="ECO:0000313" key="6">
    <source>
        <dbReference type="Proteomes" id="UP000248917"/>
    </source>
</evidence>
<dbReference type="PROSITE" id="PS51168">
    <property type="entry name" value="CHORISMATE_MUT_2"/>
    <property type="match status" value="1"/>
</dbReference>
<dbReference type="InterPro" id="IPR006218">
    <property type="entry name" value="DAHP1/KDSA"/>
</dbReference>
<feature type="coiled-coil region" evidence="3">
    <location>
        <begin position="288"/>
        <end position="315"/>
    </location>
</feature>
<dbReference type="EC" id="5.4.99.5" evidence="1"/>
<protein>
    <recommendedName>
        <fullName evidence="1">chorismate mutase</fullName>
        <ecNumber evidence="1">5.4.99.5</ecNumber>
    </recommendedName>
</protein>
<dbReference type="Pfam" id="PF00793">
    <property type="entry name" value="DAHP_synth_1"/>
    <property type="match status" value="1"/>
</dbReference>
<dbReference type="Gene3D" id="1.20.59.10">
    <property type="entry name" value="Chorismate mutase"/>
    <property type="match status" value="1"/>
</dbReference>
<feature type="domain" description="Chorismate mutase" evidence="4">
    <location>
        <begin position="289"/>
        <end position="380"/>
    </location>
</feature>
<dbReference type="InterPro" id="IPR002701">
    <property type="entry name" value="CM_II_prokaryot"/>
</dbReference>
<proteinExistence type="predicted"/>
<dbReference type="GO" id="GO:0004106">
    <property type="term" value="F:chorismate mutase activity"/>
    <property type="evidence" value="ECO:0007669"/>
    <property type="project" value="UniProtKB-EC"/>
</dbReference>
<dbReference type="GO" id="GO:0046417">
    <property type="term" value="P:chorismate metabolic process"/>
    <property type="evidence" value="ECO:0007669"/>
    <property type="project" value="InterPro"/>
</dbReference>
<dbReference type="InterPro" id="IPR036979">
    <property type="entry name" value="CM_dom_sf"/>
</dbReference>
<organism evidence="5 6">
    <name type="scientific">Algoriphagus aquaeductus</name>
    <dbReference type="NCBI Taxonomy" id="475299"/>
    <lineage>
        <taxon>Bacteria</taxon>
        <taxon>Pseudomonadati</taxon>
        <taxon>Bacteroidota</taxon>
        <taxon>Cytophagia</taxon>
        <taxon>Cytophagales</taxon>
        <taxon>Cyclobacteriaceae</taxon>
        <taxon>Algoriphagus</taxon>
    </lineage>
</organism>
<dbReference type="AlphaFoldDB" id="A0A326RWK0"/>
<dbReference type="PANTHER" id="PTHR43018:SF1">
    <property type="entry name" value="PROTEIN AROA(G)"/>
    <property type="match status" value="1"/>
</dbReference>
<dbReference type="Gene3D" id="3.20.20.70">
    <property type="entry name" value="Aldolase class I"/>
    <property type="match status" value="1"/>
</dbReference>
<dbReference type="InterPro" id="IPR036263">
    <property type="entry name" value="Chorismate_II_sf"/>
</dbReference>
<dbReference type="SUPFAM" id="SSF48600">
    <property type="entry name" value="Chorismate mutase II"/>
    <property type="match status" value="1"/>
</dbReference>
<evidence type="ECO:0000256" key="3">
    <source>
        <dbReference type="SAM" id="Coils"/>
    </source>
</evidence>
<reference evidence="5 6" key="1">
    <citation type="submission" date="2018-06" db="EMBL/GenBank/DDBJ databases">
        <title>Genomic Encyclopedia of Archaeal and Bacterial Type Strains, Phase II (KMG-II): from individual species to whole genera.</title>
        <authorList>
            <person name="Goeker M."/>
        </authorList>
    </citation>
    <scope>NUCLEOTIDE SEQUENCE [LARGE SCALE GENOMIC DNA]</scope>
    <source>
        <strain evidence="5 6">T4</strain>
    </source>
</reference>
<dbReference type="InterPro" id="IPR052899">
    <property type="entry name" value="Class-I_DAHP_synthase"/>
</dbReference>
<dbReference type="InterPro" id="IPR013785">
    <property type="entry name" value="Aldolase_TIM"/>
</dbReference>